<dbReference type="PROSITE" id="PS50192">
    <property type="entry name" value="T_SNARE"/>
    <property type="match status" value="1"/>
</dbReference>
<dbReference type="PANTHER" id="PTHR19957:SF124">
    <property type="entry name" value="SYNTAXIN-8"/>
    <property type="match status" value="1"/>
</dbReference>
<organism evidence="6 7">
    <name type="scientific">Rhynocoris fuscipes</name>
    <dbReference type="NCBI Taxonomy" id="488301"/>
    <lineage>
        <taxon>Eukaryota</taxon>
        <taxon>Metazoa</taxon>
        <taxon>Ecdysozoa</taxon>
        <taxon>Arthropoda</taxon>
        <taxon>Hexapoda</taxon>
        <taxon>Insecta</taxon>
        <taxon>Pterygota</taxon>
        <taxon>Neoptera</taxon>
        <taxon>Paraneoptera</taxon>
        <taxon>Hemiptera</taxon>
        <taxon>Heteroptera</taxon>
        <taxon>Panheteroptera</taxon>
        <taxon>Cimicomorpha</taxon>
        <taxon>Reduviidae</taxon>
        <taxon>Harpactorinae</taxon>
        <taxon>Harpactorini</taxon>
        <taxon>Rhynocoris</taxon>
    </lineage>
</organism>
<evidence type="ECO:0000256" key="1">
    <source>
        <dbReference type="ARBA" id="ARBA00004370"/>
    </source>
</evidence>
<dbReference type="SMART" id="SM00397">
    <property type="entry name" value="t_SNARE"/>
    <property type="match status" value="1"/>
</dbReference>
<gene>
    <name evidence="6" type="ORF">O3M35_011248</name>
</gene>
<accession>A0AAW1CV12</accession>
<evidence type="ECO:0000259" key="5">
    <source>
        <dbReference type="PROSITE" id="PS50192"/>
    </source>
</evidence>
<sequence length="250" mass="28384">MALIPDIGSDPWLISHESCEKLYREIVKELNQRNLYPKTSVKFSEISVVARMKLKQFSHEVNELSNALSNSHSLTSQEEERRERLVEDLQSKYIHLLNMHKSSGLESSEGASSNWFDHDDSDVPLLGQDENVTVHSLKEQQKKILAEQDRGLENLSAIISRQKNISIAINNEVDLHNEIIDDIGTRMDSTNTNISRETTAVSFIAKRDNTCGELYLIFLRFTQGIPTVPPDTPLAEVIVHSLSIQRSWSD</sequence>
<keyword evidence="3" id="KW-0175">Coiled coil</keyword>
<dbReference type="InterPro" id="IPR045242">
    <property type="entry name" value="Syntaxin"/>
</dbReference>
<comment type="subcellular location">
    <subcellularLocation>
        <location evidence="1">Membrane</location>
    </subcellularLocation>
</comment>
<dbReference type="EMBL" id="JAPXFL010000008">
    <property type="protein sequence ID" value="KAK9502474.1"/>
    <property type="molecule type" value="Genomic_DNA"/>
</dbReference>
<dbReference type="GO" id="GO:0048278">
    <property type="term" value="P:vesicle docking"/>
    <property type="evidence" value="ECO:0007669"/>
    <property type="project" value="TreeGrafter"/>
</dbReference>
<dbReference type="AlphaFoldDB" id="A0AAW1CV12"/>
<dbReference type="GO" id="GO:0012505">
    <property type="term" value="C:endomembrane system"/>
    <property type="evidence" value="ECO:0007669"/>
    <property type="project" value="TreeGrafter"/>
</dbReference>
<evidence type="ECO:0000256" key="3">
    <source>
        <dbReference type="ARBA" id="ARBA00023054"/>
    </source>
</evidence>
<dbReference type="GO" id="GO:0000149">
    <property type="term" value="F:SNARE binding"/>
    <property type="evidence" value="ECO:0007669"/>
    <property type="project" value="TreeGrafter"/>
</dbReference>
<dbReference type="GO" id="GO:0006886">
    <property type="term" value="P:intracellular protein transport"/>
    <property type="evidence" value="ECO:0007669"/>
    <property type="project" value="TreeGrafter"/>
</dbReference>
<dbReference type="GO" id="GO:0005484">
    <property type="term" value="F:SNAP receptor activity"/>
    <property type="evidence" value="ECO:0007669"/>
    <property type="project" value="TreeGrafter"/>
</dbReference>
<dbReference type="Proteomes" id="UP001461498">
    <property type="component" value="Unassembled WGS sequence"/>
</dbReference>
<dbReference type="InterPro" id="IPR000727">
    <property type="entry name" value="T_SNARE_dom"/>
</dbReference>
<evidence type="ECO:0000313" key="7">
    <source>
        <dbReference type="Proteomes" id="UP001461498"/>
    </source>
</evidence>
<protein>
    <recommendedName>
        <fullName evidence="5">t-SNARE coiled-coil homology domain-containing protein</fullName>
    </recommendedName>
</protein>
<evidence type="ECO:0000256" key="2">
    <source>
        <dbReference type="ARBA" id="ARBA00022448"/>
    </source>
</evidence>
<reference evidence="6 7" key="1">
    <citation type="submission" date="2022-12" db="EMBL/GenBank/DDBJ databases">
        <title>Chromosome-level genome assembly of true bugs.</title>
        <authorList>
            <person name="Ma L."/>
            <person name="Li H."/>
        </authorList>
    </citation>
    <scope>NUCLEOTIDE SEQUENCE [LARGE SCALE GENOMIC DNA]</scope>
    <source>
        <strain evidence="6">Lab_2022b</strain>
    </source>
</reference>
<name>A0AAW1CV12_9HEMI</name>
<keyword evidence="7" id="KW-1185">Reference proteome</keyword>
<dbReference type="PANTHER" id="PTHR19957">
    <property type="entry name" value="SYNTAXIN"/>
    <property type="match status" value="1"/>
</dbReference>
<evidence type="ECO:0000313" key="6">
    <source>
        <dbReference type="EMBL" id="KAK9502474.1"/>
    </source>
</evidence>
<dbReference type="CDD" id="cd15852">
    <property type="entry name" value="SNARE_Syntaxin8"/>
    <property type="match status" value="1"/>
</dbReference>
<dbReference type="SUPFAM" id="SSF58038">
    <property type="entry name" value="SNARE fusion complex"/>
    <property type="match status" value="1"/>
</dbReference>
<comment type="caution">
    <text evidence="6">The sequence shown here is derived from an EMBL/GenBank/DDBJ whole genome shotgun (WGS) entry which is preliminary data.</text>
</comment>
<dbReference type="Gene3D" id="1.20.5.110">
    <property type="match status" value="1"/>
</dbReference>
<dbReference type="InterPro" id="IPR041875">
    <property type="entry name" value="Syntaxin-8_SNARE"/>
</dbReference>
<proteinExistence type="predicted"/>
<keyword evidence="4" id="KW-0472">Membrane</keyword>
<dbReference type="GO" id="GO:0031201">
    <property type="term" value="C:SNARE complex"/>
    <property type="evidence" value="ECO:0007669"/>
    <property type="project" value="TreeGrafter"/>
</dbReference>
<keyword evidence="2" id="KW-0813">Transport</keyword>
<feature type="domain" description="T-SNARE coiled-coil homology" evidence="5">
    <location>
        <begin position="142"/>
        <end position="204"/>
    </location>
</feature>
<evidence type="ECO:0000256" key="4">
    <source>
        <dbReference type="ARBA" id="ARBA00023136"/>
    </source>
</evidence>
<dbReference type="GO" id="GO:0006906">
    <property type="term" value="P:vesicle fusion"/>
    <property type="evidence" value="ECO:0007669"/>
    <property type="project" value="TreeGrafter"/>
</dbReference>